<protein>
    <submittedName>
        <fullName evidence="1">Uncharacterized protein</fullName>
    </submittedName>
</protein>
<evidence type="ECO:0000313" key="1">
    <source>
        <dbReference type="Ensembl" id="ENSCPVP00000026892.1"/>
    </source>
</evidence>
<dbReference type="Ensembl" id="ENSCPVT00000026547.1">
    <property type="protein sequence ID" value="ENSCPVP00000026892.1"/>
    <property type="gene ID" value="ENSCPVG00000017179.1"/>
</dbReference>
<sequence length="93" mass="9891">MKFLRIFFKLVLKSSKDGDSLVAVVKGFLYLQPWVLLAVFAARILLASGQLIPAHTQGQCPESCSPAITAAGVISPQVKGGFICLSLLPPLGH</sequence>
<proteinExistence type="predicted"/>
<dbReference type="Proteomes" id="UP000694382">
    <property type="component" value="Chromosome 3"/>
</dbReference>
<evidence type="ECO:0000313" key="2">
    <source>
        <dbReference type="Proteomes" id="UP000694382"/>
    </source>
</evidence>
<reference evidence="1" key="3">
    <citation type="submission" date="2025-09" db="UniProtKB">
        <authorList>
            <consortium name="Ensembl"/>
        </authorList>
    </citation>
    <scope>IDENTIFICATION</scope>
</reference>
<reference evidence="1" key="1">
    <citation type="submission" date="2020-02" db="EMBL/GenBank/DDBJ databases">
        <authorList>
            <person name="Enbody D E."/>
            <person name="Pettersson E M."/>
        </authorList>
    </citation>
    <scope>NUCLEOTIDE SEQUENCE [LARGE SCALE GENOMIC DNA]</scope>
</reference>
<organism evidence="1 2">
    <name type="scientific">Geospiza parvula</name>
    <name type="common">Small tree-finch</name>
    <name type="synonym">Camarhynchus parvulus</name>
    <dbReference type="NCBI Taxonomy" id="87175"/>
    <lineage>
        <taxon>Eukaryota</taxon>
        <taxon>Metazoa</taxon>
        <taxon>Chordata</taxon>
        <taxon>Craniata</taxon>
        <taxon>Vertebrata</taxon>
        <taxon>Euteleostomi</taxon>
        <taxon>Archelosauria</taxon>
        <taxon>Archosauria</taxon>
        <taxon>Dinosauria</taxon>
        <taxon>Saurischia</taxon>
        <taxon>Theropoda</taxon>
        <taxon>Coelurosauria</taxon>
        <taxon>Aves</taxon>
        <taxon>Neognathae</taxon>
        <taxon>Neoaves</taxon>
        <taxon>Telluraves</taxon>
        <taxon>Australaves</taxon>
        <taxon>Passeriformes</taxon>
        <taxon>Thraupidae</taxon>
        <taxon>Camarhynchus</taxon>
    </lineage>
</organism>
<name>A0A8U8AMQ3_GEOPR</name>
<dbReference type="AlphaFoldDB" id="A0A8U8AMQ3"/>
<accession>A0A8U8AMQ3</accession>
<reference evidence="1" key="2">
    <citation type="submission" date="2025-08" db="UniProtKB">
        <authorList>
            <consortium name="Ensembl"/>
        </authorList>
    </citation>
    <scope>IDENTIFICATION</scope>
</reference>
<keyword evidence="2" id="KW-1185">Reference proteome</keyword>